<keyword evidence="2" id="KW-1185">Reference proteome</keyword>
<dbReference type="OrthoDB" id="999813at2759"/>
<reference evidence="1 2" key="1">
    <citation type="journal article" date="2019" name="Genome Biol. Evol.">
        <title>Insights into the evolution of the New World diploid cottons (Gossypium, subgenus Houzingenia) based on genome sequencing.</title>
        <authorList>
            <person name="Grover C.E."/>
            <person name="Arick M.A. 2nd"/>
            <person name="Thrash A."/>
            <person name="Conover J.L."/>
            <person name="Sanders W.S."/>
            <person name="Peterson D.G."/>
            <person name="Frelichowski J.E."/>
            <person name="Scheffler J.A."/>
            <person name="Scheffler B.E."/>
            <person name="Wendel J.F."/>
        </authorList>
    </citation>
    <scope>NUCLEOTIDE SEQUENCE [LARGE SCALE GENOMIC DNA]</scope>
    <source>
        <strain evidence="1">1</strain>
        <tissue evidence="1">Leaf</tissue>
    </source>
</reference>
<gene>
    <name evidence="1" type="ORF">Goshw_026761</name>
</gene>
<dbReference type="PANTHER" id="PTHR47481:SF30">
    <property type="entry name" value="CCHC-TYPE DOMAIN-CONTAINING PROTEIN"/>
    <property type="match status" value="1"/>
</dbReference>
<dbReference type="EMBL" id="JABFAF010000003">
    <property type="protein sequence ID" value="MBA0851815.1"/>
    <property type="molecule type" value="Genomic_DNA"/>
</dbReference>
<evidence type="ECO:0000313" key="2">
    <source>
        <dbReference type="Proteomes" id="UP000593576"/>
    </source>
</evidence>
<comment type="caution">
    <text evidence="1">The sequence shown here is derived from an EMBL/GenBank/DDBJ whole genome shotgun (WGS) entry which is preliminary data.</text>
</comment>
<dbReference type="PANTHER" id="PTHR47481">
    <property type="match status" value="1"/>
</dbReference>
<sequence>MFFMALPSSPSIVQSATPVMDSNLSDGVVDSRLRMRMESLRRILSLLGLNNKTVLWPHGLYSVSTVVLAHLIGLDTNAQIWNAIVTLYGSKTTSRLIFYRRALHSQRKGNLSINGFLMKIKSYCDSLASCGKVISEHEHVTVILNGLPPDYESVITIIITSQVPYNVQGVTTILLDAKARQHVTIFETPSSANLVSHQSTNSVVESVSAPVYHP</sequence>
<dbReference type="AlphaFoldDB" id="A0A7J9KZ81"/>
<organism evidence="1 2">
    <name type="scientific">Gossypium schwendimanii</name>
    <name type="common">Cotton</name>
    <dbReference type="NCBI Taxonomy" id="34291"/>
    <lineage>
        <taxon>Eukaryota</taxon>
        <taxon>Viridiplantae</taxon>
        <taxon>Streptophyta</taxon>
        <taxon>Embryophyta</taxon>
        <taxon>Tracheophyta</taxon>
        <taxon>Spermatophyta</taxon>
        <taxon>Magnoliopsida</taxon>
        <taxon>eudicotyledons</taxon>
        <taxon>Gunneridae</taxon>
        <taxon>Pentapetalae</taxon>
        <taxon>rosids</taxon>
        <taxon>malvids</taxon>
        <taxon>Malvales</taxon>
        <taxon>Malvaceae</taxon>
        <taxon>Malvoideae</taxon>
        <taxon>Gossypium</taxon>
    </lineage>
</organism>
<name>A0A7J9KZ81_GOSSC</name>
<dbReference type="Proteomes" id="UP000593576">
    <property type="component" value="Unassembled WGS sequence"/>
</dbReference>
<protein>
    <submittedName>
        <fullName evidence="1">Uncharacterized protein</fullName>
    </submittedName>
</protein>
<proteinExistence type="predicted"/>
<dbReference type="Pfam" id="PF14223">
    <property type="entry name" value="Retrotran_gag_2"/>
    <property type="match status" value="1"/>
</dbReference>
<evidence type="ECO:0000313" key="1">
    <source>
        <dbReference type="EMBL" id="MBA0851815.1"/>
    </source>
</evidence>
<accession>A0A7J9KZ81</accession>